<evidence type="ECO:0000313" key="2">
    <source>
        <dbReference type="Proteomes" id="UP000693981"/>
    </source>
</evidence>
<dbReference type="AlphaFoldDB" id="A0A8T1X8Y8"/>
<reference evidence="1" key="1">
    <citation type="submission" date="2021-02" db="EMBL/GenBank/DDBJ databases">
        <authorList>
            <person name="Palmer J.M."/>
        </authorList>
    </citation>
    <scope>NUCLEOTIDE SEQUENCE</scope>
    <source>
        <strain evidence="1">SCRP23</strain>
    </source>
</reference>
<proteinExistence type="predicted"/>
<dbReference type="Proteomes" id="UP000693981">
    <property type="component" value="Unassembled WGS sequence"/>
</dbReference>
<dbReference type="OrthoDB" id="61942at2759"/>
<gene>
    <name evidence="1" type="ORF">PHYBOEH_005333</name>
</gene>
<organism evidence="1 2">
    <name type="scientific">Phytophthora boehmeriae</name>
    <dbReference type="NCBI Taxonomy" id="109152"/>
    <lineage>
        <taxon>Eukaryota</taxon>
        <taxon>Sar</taxon>
        <taxon>Stramenopiles</taxon>
        <taxon>Oomycota</taxon>
        <taxon>Peronosporomycetes</taxon>
        <taxon>Peronosporales</taxon>
        <taxon>Peronosporaceae</taxon>
        <taxon>Phytophthora</taxon>
    </lineage>
</organism>
<sequence length="88" mass="9534">MSAARLTHYAKELTGYAPWSVPGALLVGYLAWPALTPAFKEETLGLKPAKLPSAPVASASKKDIFRAAGKYKYVREEIGEAPVLEEED</sequence>
<name>A0A8T1X8Y8_9STRA</name>
<evidence type="ECO:0000313" key="1">
    <source>
        <dbReference type="EMBL" id="KAG7400533.1"/>
    </source>
</evidence>
<comment type="caution">
    <text evidence="1">The sequence shown here is derived from an EMBL/GenBank/DDBJ whole genome shotgun (WGS) entry which is preliminary data.</text>
</comment>
<keyword evidence="2" id="KW-1185">Reference proteome</keyword>
<accession>A0A8T1X8Y8</accession>
<protein>
    <submittedName>
        <fullName evidence="1">Uncharacterized protein</fullName>
    </submittedName>
</protein>
<dbReference type="EMBL" id="JAGDFL010000028">
    <property type="protein sequence ID" value="KAG7400533.1"/>
    <property type="molecule type" value="Genomic_DNA"/>
</dbReference>